<dbReference type="GO" id="GO:0102704">
    <property type="term" value="F:GDP-Man:Man(2)GlcNAc(2)-PP-Dol alpha-1,6-mannosyltransferase activity"/>
    <property type="evidence" value="ECO:0007669"/>
    <property type="project" value="UniProtKB-UniRule"/>
</dbReference>
<dbReference type="PANTHER" id="PTHR45918:SF1">
    <property type="entry name" value="ALPHA-1,3_1,6-MANNOSYLTRANSFERASE ALG2"/>
    <property type="match status" value="1"/>
</dbReference>
<dbReference type="KEGG" id="erc:Ecym_2197"/>
<sequence>MDSDHEKALNIAFIHPDLGIGGAERLVVDAAIGLQECGHKVTIYTSHCDKTHCFEEVKNEDLKVVVLGEFLPTNFMGKFFILFANLKQFILVLNLVMTGAVNKYDLFIVDQLPTCVPFLHFFGRYARTLFYCHFPDQLLAQKVVLLKRLYRIPFDLLEQFTMAASDLVVVNSNFTKSIFFKTFRYLRMNPNVVYPCVELASSPICDNDIALYDQIIGPGDRYYLSLNRFERKKDVMLAIEAYSMSNQSKNKNSKLLICGGYDERVHENVEYLKELQKACEDLNLSHATIFYKYFSSDSGGYQVPKGLKFKRVIFMTSISSSLKELLLQRTEMLLYTPSFEHFGIVPLEAMKNGIPVLAVNNGGPVETVVSLEPGVNDKMATGWLRPQDARQWADVLDESVVYTSENTDVFSNNGPERIREHFSRDAMTESFLLNIENMFMKERRIQYWAVITTMGFNTALHLLVHSFGSSYSFLYILIASTFLLRSNFALGLYWILAFFLQGFL</sequence>
<dbReference type="AlphaFoldDB" id="G8JP41"/>
<keyword evidence="10 15" id="KW-0256">Endoplasmic reticulum</keyword>
<keyword evidence="19" id="KW-1185">Reference proteome</keyword>
<dbReference type="eggNOG" id="KOG0853">
    <property type="taxonomic scope" value="Eukaryota"/>
</dbReference>
<dbReference type="EC" id="2.4.1.132" evidence="5 15"/>
<dbReference type="UniPathway" id="UPA00378"/>
<evidence type="ECO:0000256" key="14">
    <source>
        <dbReference type="ARBA" id="ARBA00045104"/>
    </source>
</evidence>
<evidence type="ECO:0000256" key="11">
    <source>
        <dbReference type="ARBA" id="ARBA00022989"/>
    </source>
</evidence>
<evidence type="ECO:0000313" key="18">
    <source>
        <dbReference type="EMBL" id="AET37946.1"/>
    </source>
</evidence>
<dbReference type="InterPro" id="IPR001296">
    <property type="entry name" value="Glyco_trans_1"/>
</dbReference>
<keyword evidence="9 15" id="KW-0812">Transmembrane</keyword>
<dbReference type="GO" id="GO:0004378">
    <property type="term" value="F:GDP-Man:Man(1)GlcNAc(2)-PP-Dol alpha-1,3-mannosyltransferase activity"/>
    <property type="evidence" value="ECO:0007669"/>
    <property type="project" value="UniProtKB-UniRule"/>
</dbReference>
<evidence type="ECO:0000256" key="10">
    <source>
        <dbReference type="ARBA" id="ARBA00022824"/>
    </source>
</evidence>
<feature type="domain" description="Glycosyltransferase subfamily 4-like N-terminal" evidence="17">
    <location>
        <begin position="20"/>
        <end position="199"/>
    </location>
</feature>
<dbReference type="InParanoid" id="G8JP41"/>
<organism evidence="18 19">
    <name type="scientific">Eremothecium cymbalariae (strain CBS 270.75 / DBVPG 7215 / KCTC 17166 / NRRL Y-17582)</name>
    <name type="common">Yeast</name>
    <dbReference type="NCBI Taxonomy" id="931890"/>
    <lineage>
        <taxon>Eukaryota</taxon>
        <taxon>Fungi</taxon>
        <taxon>Dikarya</taxon>
        <taxon>Ascomycota</taxon>
        <taxon>Saccharomycotina</taxon>
        <taxon>Saccharomycetes</taxon>
        <taxon>Saccharomycetales</taxon>
        <taxon>Saccharomycetaceae</taxon>
        <taxon>Eremothecium</taxon>
    </lineage>
</organism>
<evidence type="ECO:0000256" key="13">
    <source>
        <dbReference type="ARBA" id="ARBA00045103"/>
    </source>
</evidence>
<dbReference type="OMA" id="AMYMKCP"/>
<keyword evidence="7 15" id="KW-0328">Glycosyltransferase</keyword>
<evidence type="ECO:0000259" key="16">
    <source>
        <dbReference type="Pfam" id="PF00534"/>
    </source>
</evidence>
<feature type="domain" description="Glycosyl transferase family 1" evidence="16">
    <location>
        <begin position="310"/>
        <end position="393"/>
    </location>
</feature>
<dbReference type="GO" id="GO:0006488">
    <property type="term" value="P:dolichol-linked oligosaccharide biosynthetic process"/>
    <property type="evidence" value="ECO:0007669"/>
    <property type="project" value="EnsemblFungi"/>
</dbReference>
<comment type="function">
    <text evidence="1 15">Mannosylates Man(2)GlcNAc(2)-dolichol diphosphate and Man(1)GlcNAc(2)-dolichol diphosphate to form Man(3)GlcNAc(2)-dolichol diphosphate.</text>
</comment>
<dbReference type="FunCoup" id="G8JP41">
    <property type="interactions" value="698"/>
</dbReference>
<comment type="catalytic activity">
    <reaction evidence="13 15">
        <text>a beta-D-Man-(1-&gt;4)-beta-D-GlcNAc-(1-&gt;4)-alpha-D-GlcNAc-diphospho-di-trans,poly-cis-dolichol + GDP-alpha-D-mannose = an alpha-D-Man-(1-&gt;3)-beta-D-Man-(1-&gt;4)-beta-D-GlcNAc-(1-&gt;4)-alpha-D-GlcNAc-diphospho-di-trans,poly-cis-dolichol + GDP + H(+)</text>
        <dbReference type="Rhea" id="RHEA:29515"/>
        <dbReference type="Rhea" id="RHEA-COMP:19511"/>
        <dbReference type="Rhea" id="RHEA-COMP:19513"/>
        <dbReference type="ChEBI" id="CHEBI:15378"/>
        <dbReference type="ChEBI" id="CHEBI:57527"/>
        <dbReference type="ChEBI" id="CHEBI:58189"/>
        <dbReference type="ChEBI" id="CHEBI:58472"/>
        <dbReference type="ChEBI" id="CHEBI:132510"/>
        <dbReference type="EC" id="2.4.1.132"/>
    </reaction>
    <physiologicalReaction direction="left-to-right" evidence="13 15">
        <dbReference type="Rhea" id="RHEA:29516"/>
    </physiologicalReaction>
</comment>
<reference evidence="19" key="1">
    <citation type="journal article" date="2012" name="G3 (Bethesda)">
        <title>Pichia sorbitophila, an interspecies yeast hybrid reveals early steps of genome resolution following polyploidization.</title>
        <authorList>
            <person name="Leh Louis V."/>
            <person name="Despons L."/>
            <person name="Friedrich A."/>
            <person name="Martin T."/>
            <person name="Durrens P."/>
            <person name="Casaregola S."/>
            <person name="Neuveglise C."/>
            <person name="Fairhead C."/>
            <person name="Marck C."/>
            <person name="Cruz J.A."/>
            <person name="Straub M.L."/>
            <person name="Kugler V."/>
            <person name="Sacerdot C."/>
            <person name="Uzunov Z."/>
            <person name="Thierry A."/>
            <person name="Weiss S."/>
            <person name="Bleykasten C."/>
            <person name="De Montigny J."/>
            <person name="Jacques N."/>
            <person name="Jung P."/>
            <person name="Lemaire M."/>
            <person name="Mallet S."/>
            <person name="Morel G."/>
            <person name="Richard G.F."/>
            <person name="Sarkar A."/>
            <person name="Savel G."/>
            <person name="Schacherer J."/>
            <person name="Seret M.L."/>
            <person name="Talla E."/>
            <person name="Samson G."/>
            <person name="Jubin C."/>
            <person name="Poulain J."/>
            <person name="Vacherie B."/>
            <person name="Barbe V."/>
            <person name="Pelletier E."/>
            <person name="Sherman D.J."/>
            <person name="Westhof E."/>
            <person name="Weissenbach J."/>
            <person name="Baret P.V."/>
            <person name="Wincker P."/>
            <person name="Gaillardin C."/>
            <person name="Dujon B."/>
            <person name="Souciet J.L."/>
        </authorList>
    </citation>
    <scope>NUCLEOTIDE SEQUENCE [LARGE SCALE GENOMIC DNA]</scope>
    <source>
        <strain evidence="19">CBS 270.75 / DBVPG 7215 / KCTC 17166 / NRRL Y-17582</strain>
    </source>
</reference>
<evidence type="ECO:0000256" key="3">
    <source>
        <dbReference type="ARBA" id="ARBA00004922"/>
    </source>
</evidence>
<feature type="domain" description="Glycosyl transferase family 1" evidence="16">
    <location>
        <begin position="218"/>
        <end position="295"/>
    </location>
</feature>
<dbReference type="OrthoDB" id="448893at2759"/>
<dbReference type="SUPFAM" id="SSF53756">
    <property type="entry name" value="UDP-Glycosyltransferase/glycogen phosphorylase"/>
    <property type="match status" value="1"/>
</dbReference>
<dbReference type="GO" id="GO:0005789">
    <property type="term" value="C:endoplasmic reticulum membrane"/>
    <property type="evidence" value="ECO:0007669"/>
    <property type="project" value="UniProtKB-SubCell"/>
</dbReference>
<accession>G8JP41</accession>
<dbReference type="GO" id="GO:0033164">
    <property type="term" value="F:initiation-specific glycolipid 1,6-alpha-mannosyltransferase activity"/>
    <property type="evidence" value="ECO:0007669"/>
    <property type="project" value="EnsemblFungi"/>
</dbReference>
<evidence type="ECO:0000256" key="7">
    <source>
        <dbReference type="ARBA" id="ARBA00022676"/>
    </source>
</evidence>
<evidence type="ECO:0000256" key="1">
    <source>
        <dbReference type="ARBA" id="ARBA00003142"/>
    </source>
</evidence>
<proteinExistence type="inferred from homology"/>
<dbReference type="EMBL" id="CP002498">
    <property type="protein sequence ID" value="AET37946.1"/>
    <property type="molecule type" value="Genomic_DNA"/>
</dbReference>
<evidence type="ECO:0000259" key="17">
    <source>
        <dbReference type="Pfam" id="PF13439"/>
    </source>
</evidence>
<protein>
    <recommendedName>
        <fullName evidence="6 15">Alpha-1,3/1,6-mannosyltransferase ALG2</fullName>
        <ecNumber evidence="5 15">2.4.1.132</ecNumber>
        <ecNumber evidence="4 15">2.4.1.257</ecNumber>
    </recommendedName>
    <alternativeName>
        <fullName evidence="15">GDP-Man:Man(1)GlcNAc(2)-PP-Dol alpha-1,3-mannosyltransferase</fullName>
    </alternativeName>
</protein>
<evidence type="ECO:0000256" key="6">
    <source>
        <dbReference type="ARBA" id="ARBA00019218"/>
    </source>
</evidence>
<keyword evidence="11 15" id="KW-1133">Transmembrane helix</keyword>
<evidence type="ECO:0000256" key="9">
    <source>
        <dbReference type="ARBA" id="ARBA00022692"/>
    </source>
</evidence>
<comment type="catalytic activity">
    <reaction evidence="14 15">
        <text>an alpha-D-Man-(1-&gt;3)-beta-D-Man-(1-&gt;4)-beta-D-GlcNAc-(1-&gt;4)-alpha-D-GlcNAc-diphospho-di-trans,poly-cis-dolichol + GDP-alpha-D-mannose = an alpha-D-Man-(1-&gt;3)-[alpha-D-Man-(1-&gt;6)]-beta-D-Man-(1-&gt;4)-beta-D-GlcNAc-(1-&gt;4)-alpha-D-GlcNAc-diphospho-di-trans,poly-cis-dolichol + GDP + H(+)</text>
        <dbReference type="Rhea" id="RHEA:29519"/>
        <dbReference type="Rhea" id="RHEA-COMP:19513"/>
        <dbReference type="Rhea" id="RHEA-COMP:19515"/>
        <dbReference type="ChEBI" id="CHEBI:15378"/>
        <dbReference type="ChEBI" id="CHEBI:57527"/>
        <dbReference type="ChEBI" id="CHEBI:58189"/>
        <dbReference type="ChEBI" id="CHEBI:132510"/>
        <dbReference type="ChEBI" id="CHEBI:132511"/>
        <dbReference type="EC" id="2.4.1.257"/>
    </reaction>
    <physiologicalReaction direction="left-to-right" evidence="14 15">
        <dbReference type="Rhea" id="RHEA:29520"/>
    </physiologicalReaction>
</comment>
<comment type="subcellular location">
    <subcellularLocation>
        <location evidence="2 15">Endoplasmic reticulum membrane</location>
    </subcellularLocation>
</comment>
<evidence type="ECO:0000256" key="2">
    <source>
        <dbReference type="ARBA" id="ARBA00004586"/>
    </source>
</evidence>
<comment type="similarity">
    <text evidence="15">Belongs to the glycosyltransferase group 1 family.</text>
</comment>
<dbReference type="Gene3D" id="3.40.50.2000">
    <property type="entry name" value="Glycogen Phosphorylase B"/>
    <property type="match status" value="2"/>
</dbReference>
<keyword evidence="8 15" id="KW-0808">Transferase</keyword>
<name>G8JP41_ERECY</name>
<dbReference type="CDD" id="cd03805">
    <property type="entry name" value="GT4_ALG2-like"/>
    <property type="match status" value="1"/>
</dbReference>
<dbReference type="GeneID" id="11471815"/>
<keyword evidence="12 15" id="KW-0472">Membrane</keyword>
<evidence type="ECO:0000256" key="15">
    <source>
        <dbReference type="RuleBase" id="RU367136"/>
    </source>
</evidence>
<dbReference type="Pfam" id="PF00534">
    <property type="entry name" value="Glycos_transf_1"/>
    <property type="match status" value="2"/>
</dbReference>
<evidence type="ECO:0000256" key="4">
    <source>
        <dbReference type="ARBA" id="ARBA00011969"/>
    </source>
</evidence>
<evidence type="ECO:0000256" key="8">
    <source>
        <dbReference type="ARBA" id="ARBA00022679"/>
    </source>
</evidence>
<evidence type="ECO:0000256" key="5">
    <source>
        <dbReference type="ARBA" id="ARBA00012649"/>
    </source>
</evidence>
<dbReference type="EC" id="2.4.1.257" evidence="4 15"/>
<dbReference type="HOGENOM" id="CLU_030619_0_0_1"/>
<dbReference type="STRING" id="931890.G8JP41"/>
<comment type="pathway">
    <text evidence="3 15">Protein modification; protein glycosylation.</text>
</comment>
<feature type="transmembrane region" description="Helical" evidence="15">
    <location>
        <begin position="473"/>
        <end position="500"/>
    </location>
</feature>
<gene>
    <name evidence="18" type="ordered locus">Ecym_2197</name>
</gene>
<feature type="transmembrane region" description="Helical" evidence="15">
    <location>
        <begin position="447"/>
        <end position="467"/>
    </location>
</feature>
<evidence type="ECO:0000313" key="19">
    <source>
        <dbReference type="Proteomes" id="UP000006790"/>
    </source>
</evidence>
<evidence type="ECO:0000256" key="12">
    <source>
        <dbReference type="ARBA" id="ARBA00023136"/>
    </source>
</evidence>
<dbReference type="InterPro" id="IPR028098">
    <property type="entry name" value="Glyco_trans_4-like_N"/>
</dbReference>
<dbReference type="Proteomes" id="UP000006790">
    <property type="component" value="Chromosome 2"/>
</dbReference>
<dbReference type="InterPro" id="IPR027054">
    <property type="entry name" value="ALG2"/>
</dbReference>
<dbReference type="PANTHER" id="PTHR45918">
    <property type="entry name" value="ALPHA-1,3/1,6-MANNOSYLTRANSFERASE ALG2"/>
    <property type="match status" value="1"/>
</dbReference>
<dbReference type="RefSeq" id="XP_003644763.1">
    <property type="nucleotide sequence ID" value="XM_003644715.1"/>
</dbReference>
<dbReference type="Pfam" id="PF13439">
    <property type="entry name" value="Glyco_transf_4"/>
    <property type="match status" value="1"/>
</dbReference>